<dbReference type="Proteomes" id="UP000219612">
    <property type="component" value="Unassembled WGS sequence"/>
</dbReference>
<proteinExistence type="predicted"/>
<evidence type="ECO:0000313" key="2">
    <source>
        <dbReference type="EMBL" id="SNY25881.1"/>
    </source>
</evidence>
<protein>
    <submittedName>
        <fullName evidence="2">Uncharacterized protein</fullName>
    </submittedName>
</protein>
<dbReference type="EMBL" id="OBDY01000002">
    <property type="protein sequence ID" value="SNY25881.1"/>
    <property type="molecule type" value="Genomic_DNA"/>
</dbReference>
<dbReference type="OrthoDB" id="3427327at2"/>
<keyword evidence="3" id="KW-1185">Reference proteome</keyword>
<sequence length="437" mass="47253">MELLPVRFPPGAGLLWKLTPAPEQDEAVSAFLAGFRGLADPAEQAAVRATLSPAEIGVLLTYGRRRLIDDAPHLAGALDALFLIDAARPGLPRADIEVTAALALSVTGAAERERAPAGAVEHAAAMATRSPQYRIVEAAGGRRILHDLHPDRPCTAHEAERAVELAELAEFKGYRVDSITVKDDWPERLHDAVFERQDEALGGALLGIAQCSRVQAGPRPEGRPGRLTAYLLRAASPEDAALLAAAANGLSTHDAPVLGRSFDLICVVLLSDGSDSLHSYEFVLRALREGPAFAGRRWPAGDRGPVPADGDQHTMLVMDVQYDHDQPVHHWWLAGPPPQGTHPDPEGAWQALVEAGDPFRGYTMSTMEYHGPERATVRGFWRGRWVEHRFGRHEGAAAAEWKTLKPFLEPGLTRRPRPETGVRGAGPDEPGSGPRRP</sequence>
<name>A0A285GU99_9ACTN</name>
<evidence type="ECO:0000256" key="1">
    <source>
        <dbReference type="SAM" id="MobiDB-lite"/>
    </source>
</evidence>
<reference evidence="2 3" key="1">
    <citation type="submission" date="2017-09" db="EMBL/GenBank/DDBJ databases">
        <authorList>
            <person name="Ehlers B."/>
            <person name="Leendertz F.H."/>
        </authorList>
    </citation>
    <scope>NUCLEOTIDE SEQUENCE [LARGE SCALE GENOMIC DNA]</scope>
    <source>
        <strain evidence="2 3">CGMCC 4.6857</strain>
    </source>
</reference>
<gene>
    <name evidence="2" type="ORF">SAMN05421748_102425</name>
</gene>
<dbReference type="SUPFAM" id="SSF55399">
    <property type="entry name" value="Subtilisin inhibitor"/>
    <property type="match status" value="1"/>
</dbReference>
<feature type="region of interest" description="Disordered" evidence="1">
    <location>
        <begin position="404"/>
        <end position="437"/>
    </location>
</feature>
<accession>A0A285GU99</accession>
<dbReference type="RefSeq" id="WP_097319161.1">
    <property type="nucleotide sequence ID" value="NZ_OBDY01000002.1"/>
</dbReference>
<dbReference type="GO" id="GO:0004867">
    <property type="term" value="F:serine-type endopeptidase inhibitor activity"/>
    <property type="evidence" value="ECO:0007669"/>
    <property type="project" value="InterPro"/>
</dbReference>
<dbReference type="AlphaFoldDB" id="A0A285GU99"/>
<evidence type="ECO:0000313" key="3">
    <source>
        <dbReference type="Proteomes" id="UP000219612"/>
    </source>
</evidence>
<dbReference type="Gene3D" id="3.30.350.10">
    <property type="entry name" value="Subtilisin inhibitor-like"/>
    <property type="match status" value="1"/>
</dbReference>
<organism evidence="2 3">
    <name type="scientific">Paractinoplanes atraurantiacus</name>
    <dbReference type="NCBI Taxonomy" id="1036182"/>
    <lineage>
        <taxon>Bacteria</taxon>
        <taxon>Bacillati</taxon>
        <taxon>Actinomycetota</taxon>
        <taxon>Actinomycetes</taxon>
        <taxon>Micromonosporales</taxon>
        <taxon>Micromonosporaceae</taxon>
        <taxon>Paractinoplanes</taxon>
    </lineage>
</organism>
<dbReference type="InterPro" id="IPR036819">
    <property type="entry name" value="Subtilisin_inhibitor-like_sf"/>
</dbReference>